<dbReference type="Proteomes" id="UP001597493">
    <property type="component" value="Unassembled WGS sequence"/>
</dbReference>
<dbReference type="EMBL" id="JBHUMY010000038">
    <property type="protein sequence ID" value="MFD2663163.1"/>
    <property type="molecule type" value="Genomic_DNA"/>
</dbReference>
<feature type="domain" description="DUF4872" evidence="2">
    <location>
        <begin position="185"/>
        <end position="356"/>
    </location>
</feature>
<dbReference type="Pfam" id="PF16169">
    <property type="entry name" value="DUF4872"/>
    <property type="match status" value="1"/>
</dbReference>
<dbReference type="Pfam" id="PF14399">
    <property type="entry name" value="BtrH_N"/>
    <property type="match status" value="1"/>
</dbReference>
<evidence type="ECO:0000313" key="3">
    <source>
        <dbReference type="EMBL" id="MFD2663163.1"/>
    </source>
</evidence>
<dbReference type="InterPro" id="IPR032369">
    <property type="entry name" value="DUF4872"/>
</dbReference>
<evidence type="ECO:0000259" key="1">
    <source>
        <dbReference type="Pfam" id="PF14399"/>
    </source>
</evidence>
<gene>
    <name evidence="3" type="ORF">ACFSW5_23160</name>
</gene>
<keyword evidence="4" id="KW-1185">Reference proteome</keyword>
<evidence type="ECO:0000313" key="4">
    <source>
        <dbReference type="Proteomes" id="UP001597493"/>
    </source>
</evidence>
<proteinExistence type="predicted"/>
<reference evidence="4" key="1">
    <citation type="journal article" date="2019" name="Int. J. Syst. Evol. Microbiol.">
        <title>The Global Catalogue of Microorganisms (GCM) 10K type strain sequencing project: providing services to taxonomists for standard genome sequencing and annotation.</title>
        <authorList>
            <consortium name="The Broad Institute Genomics Platform"/>
            <consortium name="The Broad Institute Genome Sequencing Center for Infectious Disease"/>
            <person name="Wu L."/>
            <person name="Ma J."/>
        </authorList>
    </citation>
    <scope>NUCLEOTIDE SEQUENCE [LARGE SCALE GENOMIC DNA]</scope>
    <source>
        <strain evidence="4">TISTR 1827</strain>
    </source>
</reference>
<dbReference type="InterPro" id="IPR026935">
    <property type="entry name" value="BtrH_N"/>
</dbReference>
<accession>A0ABW5R2X9</accession>
<comment type="caution">
    <text evidence="3">The sequence shown here is derived from an EMBL/GenBank/DDBJ whole genome shotgun (WGS) entry which is preliminary data.</text>
</comment>
<organism evidence="3 4">
    <name type="scientific">Paenibacillus thailandensis</name>
    <dbReference type="NCBI Taxonomy" id="393250"/>
    <lineage>
        <taxon>Bacteria</taxon>
        <taxon>Bacillati</taxon>
        <taxon>Bacillota</taxon>
        <taxon>Bacilli</taxon>
        <taxon>Bacillales</taxon>
        <taxon>Paenibacillaceae</taxon>
        <taxon>Paenibacillus</taxon>
    </lineage>
</organism>
<protein>
    <submittedName>
        <fullName evidence="3">BtrH N-terminal domain-containing protein</fullName>
    </submittedName>
</protein>
<sequence length="363" mass="41005">MRAFLERYSHSPGFHCISSAARNYLNYCGIALSECAAFGLDACLGFYYEKHDVREKMPPVHTGGRSVICFRNMCRTLRLPHERIATKDTAAAWEQAKRLLAVEGKPVIAEVSLAHLPYWRKATRANPFHLVIVAGYDDEEERVWLGDVNEPAIDRERLDSRLHETALSAFLDARSKPYHWGEIENAWHKIDIPARYELDLKGAFAAAIRLNADNYLDDREQCGVKAFAQFLGELADWPDIIPSTMRDEATGKKALPLRTQLYYTGMMLGKVGNGGGNFRYLYAGFIREAASLYGDDASLHDAGERFRQSACIWAEAGKQFEKLSIAGEGEISAGLKRIRALLQQCFDTEQRAFEKLRAWSSIR</sequence>
<dbReference type="RefSeq" id="WP_379278638.1">
    <property type="nucleotide sequence ID" value="NZ_JBHUGT010000020.1"/>
</dbReference>
<name>A0ABW5R2X9_9BACL</name>
<evidence type="ECO:0000259" key="2">
    <source>
        <dbReference type="Pfam" id="PF16169"/>
    </source>
</evidence>
<feature type="domain" description="Butirosin biosynthesis protein H N-terminal" evidence="1">
    <location>
        <begin position="15"/>
        <end position="147"/>
    </location>
</feature>